<reference evidence="7 8" key="1">
    <citation type="submission" date="2015-10" db="EMBL/GenBank/DDBJ databases">
        <title>Draft genome sequence of Streptomyces corchorusii DSM 40340, type strain for the species Streptomyces corchorusii.</title>
        <authorList>
            <person name="Ruckert C."/>
            <person name="Winkler A."/>
            <person name="Kalinowski J."/>
            <person name="Kampfer P."/>
            <person name="Glaeser S."/>
        </authorList>
    </citation>
    <scope>NUCLEOTIDE SEQUENCE [LARGE SCALE GENOMIC DNA]</scope>
    <source>
        <strain evidence="7 8">DSM 40340</strain>
    </source>
</reference>
<dbReference type="EMBL" id="LMWP01000046">
    <property type="protein sequence ID" value="KUN18051.1"/>
    <property type="molecule type" value="Genomic_DNA"/>
</dbReference>
<feature type="signal peptide" evidence="5">
    <location>
        <begin position="1"/>
        <end position="35"/>
    </location>
</feature>
<dbReference type="GO" id="GO:0005975">
    <property type="term" value="P:carbohydrate metabolic process"/>
    <property type="evidence" value="ECO:0007669"/>
    <property type="project" value="InterPro"/>
</dbReference>
<dbReference type="Pfam" id="PF04616">
    <property type="entry name" value="Glyco_hydro_43"/>
    <property type="match status" value="1"/>
</dbReference>
<dbReference type="Gene3D" id="2.115.10.20">
    <property type="entry name" value="Glycosyl hydrolase domain, family 43"/>
    <property type="match status" value="1"/>
</dbReference>
<dbReference type="InterPro" id="IPR006311">
    <property type="entry name" value="TAT_signal"/>
</dbReference>
<evidence type="ECO:0000256" key="1">
    <source>
        <dbReference type="ARBA" id="ARBA00009865"/>
    </source>
</evidence>
<dbReference type="InterPro" id="IPR051795">
    <property type="entry name" value="Glycosyl_Hydrlase_43"/>
</dbReference>
<organism evidence="7 8">
    <name type="scientific">Streptomyces corchorusii</name>
    <name type="common">Streptomyces chibaensis</name>
    <dbReference type="NCBI Taxonomy" id="1903"/>
    <lineage>
        <taxon>Bacteria</taxon>
        <taxon>Bacillati</taxon>
        <taxon>Actinomycetota</taxon>
        <taxon>Actinomycetes</taxon>
        <taxon>Kitasatosporales</taxon>
        <taxon>Streptomycetaceae</taxon>
        <taxon>Streptomyces</taxon>
    </lineage>
</organism>
<evidence type="ECO:0000256" key="4">
    <source>
        <dbReference type="RuleBase" id="RU361187"/>
    </source>
</evidence>
<keyword evidence="5" id="KW-0732">Signal</keyword>
<accession>A0A101PUU4</accession>
<gene>
    <name evidence="7" type="ORF">AQJ11_35930</name>
</gene>
<evidence type="ECO:0000313" key="7">
    <source>
        <dbReference type="EMBL" id="KUN18051.1"/>
    </source>
</evidence>
<comment type="similarity">
    <text evidence="1 4">Belongs to the glycosyl hydrolase 43 family.</text>
</comment>
<dbReference type="AlphaFoldDB" id="A0A101PUU4"/>
<dbReference type="CDD" id="cd09001">
    <property type="entry name" value="GH43_FsAxh1-like"/>
    <property type="match status" value="1"/>
</dbReference>
<feature type="domain" description="Beta-xylosidase C-terminal Concanavalin A-like" evidence="6">
    <location>
        <begin position="338"/>
        <end position="532"/>
    </location>
</feature>
<keyword evidence="8" id="KW-1185">Reference proteome</keyword>
<evidence type="ECO:0000256" key="3">
    <source>
        <dbReference type="ARBA" id="ARBA00023295"/>
    </source>
</evidence>
<evidence type="ECO:0000256" key="5">
    <source>
        <dbReference type="SAM" id="SignalP"/>
    </source>
</evidence>
<dbReference type="InterPro" id="IPR041542">
    <property type="entry name" value="GH43_C2"/>
</dbReference>
<proteinExistence type="inferred from homology"/>
<dbReference type="PANTHER" id="PTHR42812:SF15">
    <property type="entry name" value="HYDROLASE, PUTATIVE (AFU_ORTHOLOGUE AFUA_2G00930)-RELATED"/>
    <property type="match status" value="1"/>
</dbReference>
<dbReference type="SUPFAM" id="SSF49899">
    <property type="entry name" value="Concanavalin A-like lectins/glucanases"/>
    <property type="match status" value="1"/>
</dbReference>
<evidence type="ECO:0000313" key="8">
    <source>
        <dbReference type="Proteomes" id="UP000053398"/>
    </source>
</evidence>
<evidence type="ECO:0000259" key="6">
    <source>
        <dbReference type="Pfam" id="PF17851"/>
    </source>
</evidence>
<dbReference type="InterPro" id="IPR013320">
    <property type="entry name" value="ConA-like_dom_sf"/>
</dbReference>
<evidence type="ECO:0000256" key="2">
    <source>
        <dbReference type="ARBA" id="ARBA00022801"/>
    </source>
</evidence>
<dbReference type="PROSITE" id="PS51318">
    <property type="entry name" value="TAT"/>
    <property type="match status" value="1"/>
</dbReference>
<sequence>MDMSCLQQEMSRRRVLAAATGLAAGALLPPQTALAAASTYTNPVIWQDFADIDVIRVGDTYYASASTMHYSPGAPVLRSYDLVHWEIAGHSVPVLDFGAKYDLNGARGYVRGIWASSLAYRPSNRTFYWLGQIDFARTYVYTATAAEGPWSRLTTIGTPYYDAGLLVDTDDSLYVAYGNTTISVAQLSPDGRNQVRTQQVFTAPASVGTLEGSRFYKINGQYYIFVTRPANGQYVLKSSGGPFGPYTMRQVLLDLRGPIPGGGVPHQGGLVQTQNGAWYYLAFVDAYPGGRMPALAPVTWTSDGWPVVQLVDGAWGTSYPSPAVPPPPRQVTPMTGVDTFDGTTLKPRWEWNHNPDNTKWSVGDGLTLRTATVTNDLYWARNTLTHRIQGPSSTATVQLDHSAMRDGDRAGLALLRDSSAWIGVRRDGGVSRLVMVTGLTMDTNWNTTGTGYEVASAPLSGGRVWLRATADIRPGAPRPGTFSYSTDGTTYTRLGPAFSMGNDWRFFMGYRFALFNHATQALGGAVRVTRFELSTP</sequence>
<dbReference type="Proteomes" id="UP000053398">
    <property type="component" value="Unassembled WGS sequence"/>
</dbReference>
<dbReference type="SUPFAM" id="SSF75005">
    <property type="entry name" value="Arabinanase/levansucrase/invertase"/>
    <property type="match status" value="1"/>
</dbReference>
<dbReference type="InterPro" id="IPR023296">
    <property type="entry name" value="Glyco_hydro_beta-prop_sf"/>
</dbReference>
<comment type="caution">
    <text evidence="7">The sequence shown here is derived from an EMBL/GenBank/DDBJ whole genome shotgun (WGS) entry which is preliminary data.</text>
</comment>
<dbReference type="PANTHER" id="PTHR42812">
    <property type="entry name" value="BETA-XYLOSIDASE"/>
    <property type="match status" value="1"/>
</dbReference>
<keyword evidence="2 4" id="KW-0378">Hydrolase</keyword>
<dbReference type="InterPro" id="IPR006710">
    <property type="entry name" value="Glyco_hydro_43"/>
</dbReference>
<dbReference type="Pfam" id="PF17851">
    <property type="entry name" value="GH43_C2"/>
    <property type="match status" value="1"/>
</dbReference>
<dbReference type="GO" id="GO:0004553">
    <property type="term" value="F:hydrolase activity, hydrolyzing O-glycosyl compounds"/>
    <property type="evidence" value="ECO:0007669"/>
    <property type="project" value="InterPro"/>
</dbReference>
<feature type="chain" id="PRO_5007103107" evidence="5">
    <location>
        <begin position="36"/>
        <end position="536"/>
    </location>
</feature>
<dbReference type="Gene3D" id="2.60.120.200">
    <property type="match status" value="1"/>
</dbReference>
<keyword evidence="3 4" id="KW-0326">Glycosidase</keyword>
<name>A0A101PUU4_STRCK</name>
<protein>
    <submittedName>
        <fullName evidence="7">Xylosidase</fullName>
    </submittedName>
</protein>